<feature type="domain" description="Glycosyltransferase 2-like" evidence="1">
    <location>
        <begin position="10"/>
        <end position="147"/>
    </location>
</feature>
<comment type="caution">
    <text evidence="2">The sequence shown here is derived from an EMBL/GenBank/DDBJ whole genome shotgun (WGS) entry which is preliminary data.</text>
</comment>
<name>A0A4R1HHP0_PSEEN</name>
<evidence type="ECO:0000313" key="2">
    <source>
        <dbReference type="EMBL" id="TCK21764.1"/>
    </source>
</evidence>
<dbReference type="Pfam" id="PF00535">
    <property type="entry name" value="Glycos_transf_2"/>
    <property type="match status" value="1"/>
</dbReference>
<dbReference type="Gene3D" id="3.90.550.10">
    <property type="entry name" value="Spore Coat Polysaccharide Biosynthesis Protein SpsA, Chain A"/>
    <property type="match status" value="1"/>
</dbReference>
<dbReference type="SUPFAM" id="SSF53448">
    <property type="entry name" value="Nucleotide-diphospho-sugar transferases"/>
    <property type="match status" value="1"/>
</dbReference>
<keyword evidence="2" id="KW-0808">Transferase</keyword>
<dbReference type="AlphaFoldDB" id="A0A4R1HHP0"/>
<dbReference type="RefSeq" id="WP_165922520.1">
    <property type="nucleotide sequence ID" value="NZ_SMFZ01000002.1"/>
</dbReference>
<dbReference type="InterPro" id="IPR029044">
    <property type="entry name" value="Nucleotide-diphossugar_trans"/>
</dbReference>
<gene>
    <name evidence="2" type="ORF">EV378_5755</name>
</gene>
<evidence type="ECO:0000313" key="3">
    <source>
        <dbReference type="Proteomes" id="UP000295560"/>
    </source>
</evidence>
<dbReference type="CDD" id="cd00761">
    <property type="entry name" value="Glyco_tranf_GTA_type"/>
    <property type="match status" value="1"/>
</dbReference>
<keyword evidence="3" id="KW-1185">Reference proteome</keyword>
<protein>
    <submittedName>
        <fullName evidence="2">Glycosyl transferase family 2</fullName>
    </submittedName>
</protein>
<evidence type="ECO:0000259" key="1">
    <source>
        <dbReference type="Pfam" id="PF00535"/>
    </source>
</evidence>
<dbReference type="GO" id="GO:0016740">
    <property type="term" value="F:transferase activity"/>
    <property type="evidence" value="ECO:0007669"/>
    <property type="project" value="UniProtKB-KW"/>
</dbReference>
<reference evidence="2 3" key="1">
    <citation type="submission" date="2019-03" db="EMBL/GenBank/DDBJ databases">
        <title>Sequencing the genomes of 1000 actinobacteria strains.</title>
        <authorList>
            <person name="Klenk H.-P."/>
        </authorList>
    </citation>
    <scope>NUCLEOTIDE SEQUENCE [LARGE SCALE GENOMIC DNA]</scope>
    <source>
        <strain evidence="2 3">DSM 44969</strain>
    </source>
</reference>
<proteinExistence type="predicted"/>
<organism evidence="2 3">
    <name type="scientific">Pseudonocardia endophytica</name>
    <dbReference type="NCBI Taxonomy" id="401976"/>
    <lineage>
        <taxon>Bacteria</taxon>
        <taxon>Bacillati</taxon>
        <taxon>Actinomycetota</taxon>
        <taxon>Actinomycetes</taxon>
        <taxon>Pseudonocardiales</taxon>
        <taxon>Pseudonocardiaceae</taxon>
        <taxon>Pseudonocardia</taxon>
    </lineage>
</organism>
<sequence>MSALIRAVGVLVPARDEEDGLGRCLDAVFVALRHLPSDVTAAVCLVVDRSRDDTAGVAHRAIRRSGRGRAVDVLVNGQEVSVGALRNRAARRLLERLAPAPLSSTWLLSTDADSRVDADWALRHLALADAGADAVAGGVRPDGPVTTWVDDPEGLYAANLGLRAGPFLQVEGFPEIRFGEDGGVVRRFRSTGHQVVVEPGLTVATSARLVGRADGGLADLLSSQARISRPDAGTPTP</sequence>
<dbReference type="InterPro" id="IPR001173">
    <property type="entry name" value="Glyco_trans_2-like"/>
</dbReference>
<dbReference type="EMBL" id="SMFZ01000002">
    <property type="protein sequence ID" value="TCK21764.1"/>
    <property type="molecule type" value="Genomic_DNA"/>
</dbReference>
<accession>A0A4R1HHP0</accession>
<dbReference type="Proteomes" id="UP000295560">
    <property type="component" value="Unassembled WGS sequence"/>
</dbReference>